<keyword evidence="4" id="KW-1185">Reference proteome</keyword>
<evidence type="ECO:0008006" key="5">
    <source>
        <dbReference type="Google" id="ProtNLM"/>
    </source>
</evidence>
<evidence type="ECO:0000313" key="4">
    <source>
        <dbReference type="Proteomes" id="UP000564677"/>
    </source>
</evidence>
<organism evidence="3 4">
    <name type="scientific">Sphingomonas leidyi</name>
    <dbReference type="NCBI Taxonomy" id="68569"/>
    <lineage>
        <taxon>Bacteria</taxon>
        <taxon>Pseudomonadati</taxon>
        <taxon>Pseudomonadota</taxon>
        <taxon>Alphaproteobacteria</taxon>
        <taxon>Sphingomonadales</taxon>
        <taxon>Sphingomonadaceae</taxon>
        <taxon>Sphingomonas</taxon>
    </lineage>
</organism>
<proteinExistence type="predicted"/>
<sequence length="271" mass="30084">MIEMSVGQQDLADIRDFGWNWRPIKAAQIPGSLKQAGIDNDLSFTIVHQITRPCDRSRSAEKGDAETIGRALGQIDPCFALKDGHAGLVAGIVPFLSLVHGRGPASHDYVRERSIGSRTPHAYTQKPQHDCCSPTAASRERRWPIRSITLPMLARCPADFGLYLYLAPWTRAYAGWTLTRRGRHMGEHDHRMRKRGKIVLIGFLLVASFFLLTEHTAHFLGVLPYLILLACPLMHLFMHHGHGGHQHGHEAGQAPAGLPANPNGRIEGEPR</sequence>
<comment type="caution">
    <text evidence="3">The sequence shown here is derived from an EMBL/GenBank/DDBJ whole genome shotgun (WGS) entry which is preliminary data.</text>
</comment>
<evidence type="ECO:0000256" key="2">
    <source>
        <dbReference type="SAM" id="Phobius"/>
    </source>
</evidence>
<dbReference type="InterPro" id="IPR021682">
    <property type="entry name" value="DUF2933"/>
</dbReference>
<dbReference type="AlphaFoldDB" id="A0A7X5V3K7"/>
<dbReference type="Proteomes" id="UP000564677">
    <property type="component" value="Unassembled WGS sequence"/>
</dbReference>
<feature type="region of interest" description="Disordered" evidence="1">
    <location>
        <begin position="245"/>
        <end position="271"/>
    </location>
</feature>
<dbReference type="EMBL" id="JAASQV010000006">
    <property type="protein sequence ID" value="NIJ67206.1"/>
    <property type="molecule type" value="Genomic_DNA"/>
</dbReference>
<keyword evidence="2" id="KW-1133">Transmembrane helix</keyword>
<evidence type="ECO:0000313" key="3">
    <source>
        <dbReference type="EMBL" id="NIJ67206.1"/>
    </source>
</evidence>
<accession>A0A7X5V3K7</accession>
<keyword evidence="2" id="KW-0812">Transmembrane</keyword>
<evidence type="ECO:0000256" key="1">
    <source>
        <dbReference type="SAM" id="MobiDB-lite"/>
    </source>
</evidence>
<keyword evidence="2" id="KW-0472">Membrane</keyword>
<gene>
    <name evidence="3" type="ORF">FHR20_004188</name>
</gene>
<protein>
    <recommendedName>
        <fullName evidence="5">DUF2933 domain-containing protein</fullName>
    </recommendedName>
</protein>
<feature type="transmembrane region" description="Helical" evidence="2">
    <location>
        <begin position="198"/>
        <end position="213"/>
    </location>
</feature>
<dbReference type="Pfam" id="PF11666">
    <property type="entry name" value="DUF2933"/>
    <property type="match status" value="1"/>
</dbReference>
<name>A0A7X5V3K7_9SPHN</name>
<reference evidence="3 4" key="1">
    <citation type="submission" date="2020-03" db="EMBL/GenBank/DDBJ databases">
        <title>Genomic Encyclopedia of Type Strains, Phase IV (KMG-IV): sequencing the most valuable type-strain genomes for metagenomic binning, comparative biology and taxonomic classification.</title>
        <authorList>
            <person name="Goeker M."/>
        </authorList>
    </citation>
    <scope>NUCLEOTIDE SEQUENCE [LARGE SCALE GENOMIC DNA]</scope>
    <source>
        <strain evidence="3 4">DSM 4733</strain>
    </source>
</reference>